<keyword evidence="3" id="KW-1185">Reference proteome</keyword>
<name>L0HDZ8_METFS</name>
<organism evidence="2 3">
    <name type="scientific">Methanoregula formicica (strain DSM 22288 / NBRC 105244 / SMSP)</name>
    <dbReference type="NCBI Taxonomy" id="593750"/>
    <lineage>
        <taxon>Archaea</taxon>
        <taxon>Methanobacteriati</taxon>
        <taxon>Methanobacteriota</taxon>
        <taxon>Stenosarchaea group</taxon>
        <taxon>Methanomicrobia</taxon>
        <taxon>Methanomicrobiales</taxon>
        <taxon>Methanoregulaceae</taxon>
        <taxon>Methanoregula</taxon>
    </lineage>
</organism>
<evidence type="ECO:0000313" key="2">
    <source>
        <dbReference type="EMBL" id="AGB01314.1"/>
    </source>
</evidence>
<evidence type="ECO:0000313" key="3">
    <source>
        <dbReference type="Proteomes" id="UP000010824"/>
    </source>
</evidence>
<dbReference type="RefSeq" id="WP_015284278.1">
    <property type="nucleotide sequence ID" value="NC_019943.1"/>
</dbReference>
<reference evidence="3" key="1">
    <citation type="submission" date="2011-12" db="EMBL/GenBank/DDBJ databases">
        <title>Complete sequence of Methanoregula formicicum SMSP.</title>
        <authorList>
            <person name="Lucas S."/>
            <person name="Han J."/>
            <person name="Lapidus A."/>
            <person name="Cheng J.-F."/>
            <person name="Goodwin L."/>
            <person name="Pitluck S."/>
            <person name="Peters L."/>
            <person name="Ovchinnikova G."/>
            <person name="Teshima H."/>
            <person name="Detter J.C."/>
            <person name="Han C."/>
            <person name="Tapia R."/>
            <person name="Land M."/>
            <person name="Hauser L."/>
            <person name="Kyrpides N."/>
            <person name="Ivanova N."/>
            <person name="Pagani I."/>
            <person name="Imachi H."/>
            <person name="Tamaki H."/>
            <person name="Sekiguchi Y."/>
            <person name="Kamagata Y."/>
            <person name="Cadillo-Quiroz H."/>
            <person name="Zinder S."/>
            <person name="Liu W.-T."/>
            <person name="Woyke T."/>
        </authorList>
    </citation>
    <scope>NUCLEOTIDE SEQUENCE [LARGE SCALE GENOMIC DNA]</scope>
    <source>
        <strain evidence="3">DSM 22288 / NBRC 105244 / SMSP</strain>
    </source>
</reference>
<sequence>MTEPEKSKEPQGTKGWSTGTKALVGIVVLILVLATLAVFTLTVVVMGSLTGSSLPYTTNYRVTLPDGEPVTIGNSRILVASYDNELFCDVDGTKEKLVVGQQRVIGPGHAKVTVMGLPVIETDFQITLTYLGSTGKNANFDMSVKTSTQVPEMVIRHIIPSSMNAQPV</sequence>
<reference evidence="2 3" key="2">
    <citation type="journal article" date="2014" name="Genome Announc.">
        <title>Complete Genome Sequence of Methanoregula formicica SMSPT, a Mesophilic Hydrogenotrophic Methanogen Isolated from a Methanogenic Upflow Anaerobic Sludge Blanket Reactor.</title>
        <authorList>
            <person name="Yamamoto K."/>
            <person name="Tamaki H."/>
            <person name="Cadillo-Quiroz H."/>
            <person name="Imachi H."/>
            <person name="Kyrpides N."/>
            <person name="Woyke T."/>
            <person name="Goodwin L."/>
            <person name="Zinder S.H."/>
            <person name="Kamagata Y."/>
            <person name="Liu W.T."/>
        </authorList>
    </citation>
    <scope>NUCLEOTIDE SEQUENCE [LARGE SCALE GENOMIC DNA]</scope>
    <source>
        <strain evidence="3">DSM 22288 / NBRC 105244 / SMSP</strain>
    </source>
</reference>
<dbReference type="InParanoid" id="L0HDZ8"/>
<accession>L0HDZ8</accession>
<keyword evidence="1" id="KW-1133">Transmembrane helix</keyword>
<feature type="transmembrane region" description="Helical" evidence="1">
    <location>
        <begin position="22"/>
        <end position="46"/>
    </location>
</feature>
<gene>
    <name evidence="2" type="ordered locus">Metfor_0233</name>
</gene>
<dbReference type="EMBL" id="CP003167">
    <property type="protein sequence ID" value="AGB01314.1"/>
    <property type="molecule type" value="Genomic_DNA"/>
</dbReference>
<evidence type="ECO:0000256" key="1">
    <source>
        <dbReference type="SAM" id="Phobius"/>
    </source>
</evidence>
<dbReference type="HOGENOM" id="CLU_1582899_0_0_2"/>
<proteinExistence type="predicted"/>
<protein>
    <submittedName>
        <fullName evidence="2">Uncharacterized protein</fullName>
    </submittedName>
</protein>
<dbReference type="STRING" id="593750.Metfor_0233"/>
<keyword evidence="1" id="KW-0812">Transmembrane</keyword>
<dbReference type="eggNOG" id="arCOG09501">
    <property type="taxonomic scope" value="Archaea"/>
</dbReference>
<dbReference type="OrthoDB" id="112358at2157"/>
<dbReference type="GeneID" id="14308906"/>
<dbReference type="AlphaFoldDB" id="L0HDZ8"/>
<dbReference type="Proteomes" id="UP000010824">
    <property type="component" value="Chromosome"/>
</dbReference>
<dbReference type="KEGG" id="mfo:Metfor_0233"/>
<keyword evidence="1" id="KW-0472">Membrane</keyword>